<dbReference type="PANTHER" id="PTHR11476:SF7">
    <property type="entry name" value="HISTIDINE--TRNA LIGASE"/>
    <property type="match status" value="1"/>
</dbReference>
<name>A0ABW1T0V6_9ACTN</name>
<dbReference type="PROSITE" id="PS50862">
    <property type="entry name" value="AA_TRNA_LIGASE_II"/>
    <property type="match status" value="1"/>
</dbReference>
<dbReference type="Proteomes" id="UP001596138">
    <property type="component" value="Unassembled WGS sequence"/>
</dbReference>
<dbReference type="Gene3D" id="3.30.930.10">
    <property type="entry name" value="Bira Bifunctional Protein, Domain 2"/>
    <property type="match status" value="1"/>
</dbReference>
<gene>
    <name evidence="13" type="primary">hisS</name>
    <name evidence="13" type="ORF">ACFQGU_10650</name>
</gene>
<dbReference type="CDD" id="cd00773">
    <property type="entry name" value="HisRS-like_core"/>
    <property type="match status" value="1"/>
</dbReference>
<evidence type="ECO:0000259" key="12">
    <source>
        <dbReference type="PROSITE" id="PS50862"/>
    </source>
</evidence>
<evidence type="ECO:0000256" key="6">
    <source>
        <dbReference type="ARBA" id="ARBA00022741"/>
    </source>
</evidence>
<dbReference type="Pfam" id="PF03129">
    <property type="entry name" value="HGTP_anticodon"/>
    <property type="match status" value="1"/>
</dbReference>
<organism evidence="13 14">
    <name type="scientific">Longivirga aurantiaca</name>
    <dbReference type="NCBI Taxonomy" id="1837743"/>
    <lineage>
        <taxon>Bacteria</taxon>
        <taxon>Bacillati</taxon>
        <taxon>Actinomycetota</taxon>
        <taxon>Actinomycetes</taxon>
        <taxon>Sporichthyales</taxon>
        <taxon>Sporichthyaceae</taxon>
        <taxon>Longivirga</taxon>
    </lineage>
</organism>
<comment type="catalytic activity">
    <reaction evidence="10">
        <text>tRNA(His) + L-histidine + ATP = L-histidyl-tRNA(His) + AMP + diphosphate + H(+)</text>
        <dbReference type="Rhea" id="RHEA:17313"/>
        <dbReference type="Rhea" id="RHEA-COMP:9665"/>
        <dbReference type="Rhea" id="RHEA-COMP:9689"/>
        <dbReference type="ChEBI" id="CHEBI:15378"/>
        <dbReference type="ChEBI" id="CHEBI:30616"/>
        <dbReference type="ChEBI" id="CHEBI:33019"/>
        <dbReference type="ChEBI" id="CHEBI:57595"/>
        <dbReference type="ChEBI" id="CHEBI:78442"/>
        <dbReference type="ChEBI" id="CHEBI:78527"/>
        <dbReference type="ChEBI" id="CHEBI:456215"/>
        <dbReference type="EC" id="6.1.1.21"/>
    </reaction>
</comment>
<comment type="similarity">
    <text evidence="1">Belongs to the class-II aminoacyl-tRNA synthetase family.</text>
</comment>
<dbReference type="GO" id="GO:0004821">
    <property type="term" value="F:histidine-tRNA ligase activity"/>
    <property type="evidence" value="ECO:0007669"/>
    <property type="project" value="UniProtKB-EC"/>
</dbReference>
<dbReference type="InterPro" id="IPR004516">
    <property type="entry name" value="HisRS/HisZ"/>
</dbReference>
<dbReference type="NCBIfam" id="TIGR00442">
    <property type="entry name" value="hisS"/>
    <property type="match status" value="1"/>
</dbReference>
<dbReference type="InterPro" id="IPR041715">
    <property type="entry name" value="HisRS-like_core"/>
</dbReference>
<evidence type="ECO:0000313" key="13">
    <source>
        <dbReference type="EMBL" id="MFC6238337.1"/>
    </source>
</evidence>
<evidence type="ECO:0000256" key="11">
    <source>
        <dbReference type="NCBIfam" id="TIGR00442"/>
    </source>
</evidence>
<dbReference type="InterPro" id="IPR045864">
    <property type="entry name" value="aa-tRNA-synth_II/BPL/LPL"/>
</dbReference>
<evidence type="ECO:0000256" key="10">
    <source>
        <dbReference type="ARBA" id="ARBA00047639"/>
    </source>
</evidence>
<evidence type="ECO:0000256" key="5">
    <source>
        <dbReference type="ARBA" id="ARBA00022490"/>
    </source>
</evidence>
<dbReference type="EMBL" id="JBHSTI010000008">
    <property type="protein sequence ID" value="MFC6238337.1"/>
    <property type="molecule type" value="Genomic_DNA"/>
</dbReference>
<dbReference type="Gene3D" id="3.40.50.800">
    <property type="entry name" value="Anticodon-binding domain"/>
    <property type="match status" value="1"/>
</dbReference>
<protein>
    <recommendedName>
        <fullName evidence="4 11">Histidine--tRNA ligase</fullName>
        <ecNumber evidence="3 11">6.1.1.21</ecNumber>
    </recommendedName>
</protein>
<evidence type="ECO:0000313" key="14">
    <source>
        <dbReference type="Proteomes" id="UP001596138"/>
    </source>
</evidence>
<keyword evidence="13" id="KW-0436">Ligase</keyword>
<keyword evidence="9" id="KW-0030">Aminoacyl-tRNA synthetase</keyword>
<accession>A0ABW1T0V6</accession>
<evidence type="ECO:0000256" key="2">
    <source>
        <dbReference type="ARBA" id="ARBA00011738"/>
    </source>
</evidence>
<evidence type="ECO:0000256" key="8">
    <source>
        <dbReference type="ARBA" id="ARBA00022917"/>
    </source>
</evidence>
<comment type="subunit">
    <text evidence="2">Homodimer.</text>
</comment>
<keyword evidence="5" id="KW-0963">Cytoplasm</keyword>
<dbReference type="PANTHER" id="PTHR11476">
    <property type="entry name" value="HISTIDYL-TRNA SYNTHETASE"/>
    <property type="match status" value="1"/>
</dbReference>
<dbReference type="InterPro" id="IPR006195">
    <property type="entry name" value="aa-tRNA-synth_II"/>
</dbReference>
<evidence type="ECO:0000256" key="4">
    <source>
        <dbReference type="ARBA" id="ARBA00017399"/>
    </source>
</evidence>
<dbReference type="RefSeq" id="WP_386766464.1">
    <property type="nucleotide sequence ID" value="NZ_JBHSTI010000008.1"/>
</dbReference>
<feature type="domain" description="Aminoacyl-transfer RNA synthetases class-II family profile" evidence="12">
    <location>
        <begin position="20"/>
        <end position="346"/>
    </location>
</feature>
<reference evidence="14" key="1">
    <citation type="journal article" date="2019" name="Int. J. Syst. Evol. Microbiol.">
        <title>The Global Catalogue of Microorganisms (GCM) 10K type strain sequencing project: providing services to taxonomists for standard genome sequencing and annotation.</title>
        <authorList>
            <consortium name="The Broad Institute Genomics Platform"/>
            <consortium name="The Broad Institute Genome Sequencing Center for Infectious Disease"/>
            <person name="Wu L."/>
            <person name="Ma J."/>
        </authorList>
    </citation>
    <scope>NUCLEOTIDE SEQUENCE [LARGE SCALE GENOMIC DNA]</scope>
    <source>
        <strain evidence="14">CGMCC 4.7317</strain>
    </source>
</reference>
<evidence type="ECO:0000256" key="7">
    <source>
        <dbReference type="ARBA" id="ARBA00022840"/>
    </source>
</evidence>
<dbReference type="SUPFAM" id="SSF52954">
    <property type="entry name" value="Class II aaRS ABD-related"/>
    <property type="match status" value="1"/>
</dbReference>
<dbReference type="EC" id="6.1.1.21" evidence="3 11"/>
<dbReference type="Pfam" id="PF13393">
    <property type="entry name" value="tRNA-synt_His"/>
    <property type="match status" value="1"/>
</dbReference>
<evidence type="ECO:0000256" key="9">
    <source>
        <dbReference type="ARBA" id="ARBA00023146"/>
    </source>
</evidence>
<dbReference type="InterPro" id="IPR015807">
    <property type="entry name" value="His-tRNA-ligase"/>
</dbReference>
<sequence length="448" mass="48302">MSRIAPLSGFPEWLPAERVVEQQVLDTVRRVFELHGFASIETRAVEPLEQMLRKGEIDKEVYVLRRLHAESDEADAGLGLHFDLTVPFARYVLQNAGHLEFPFRRYQIQKVWRGERPQEGRFREFTQADIDVIGRDTLAFHHEVEVALVMAEVFRALPCPPAVILVNNRKLAEGFFLGAGATDAAAALRAIDKLDKIGPEKVAALLESDAGLTAEGAQKCLALAGIRSADVSFVAQVRALGVEHELLTEGLDELAAVIAAASARMPGAVVADLKIARGLDYYTGTVYETQLVGYESFGSVCSGGRYDSLASDGRTTYPGVGISLGVSRLLSVLIGRGLVTASRSVPTAVLVAVSDDDARGTSEDVAAALRARGISTEVAPSAAKFGKQIRHADRRGIPFVWFVSDDGTHSVKDIRSGDQVDADPTSWTPPAEDLVPVVALAQNEESTS</sequence>
<keyword evidence="6" id="KW-0547">Nucleotide-binding</keyword>
<dbReference type="InterPro" id="IPR036621">
    <property type="entry name" value="Anticodon-bd_dom_sf"/>
</dbReference>
<dbReference type="InterPro" id="IPR004154">
    <property type="entry name" value="Anticodon-bd"/>
</dbReference>
<evidence type="ECO:0000256" key="1">
    <source>
        <dbReference type="ARBA" id="ARBA00008226"/>
    </source>
</evidence>
<comment type="caution">
    <text evidence="13">The sequence shown here is derived from an EMBL/GenBank/DDBJ whole genome shotgun (WGS) entry which is preliminary data.</text>
</comment>
<keyword evidence="8" id="KW-0648">Protein biosynthesis</keyword>
<keyword evidence="7" id="KW-0067">ATP-binding</keyword>
<evidence type="ECO:0000256" key="3">
    <source>
        <dbReference type="ARBA" id="ARBA00012815"/>
    </source>
</evidence>
<keyword evidence="14" id="KW-1185">Reference proteome</keyword>
<proteinExistence type="inferred from homology"/>
<dbReference type="PIRSF" id="PIRSF001549">
    <property type="entry name" value="His-tRNA_synth"/>
    <property type="match status" value="1"/>
</dbReference>
<dbReference type="SUPFAM" id="SSF55681">
    <property type="entry name" value="Class II aaRS and biotin synthetases"/>
    <property type="match status" value="1"/>
</dbReference>